<dbReference type="FunFam" id="1.10.472.10:FF:000141">
    <property type="entry name" value="Transcription initiation factor IIB"/>
    <property type="match status" value="1"/>
</dbReference>
<dbReference type="InterPro" id="IPR000812">
    <property type="entry name" value="TFIIB"/>
</dbReference>
<keyword evidence="11" id="KW-0648">Protein biosynthesis</keyword>
<protein>
    <recommendedName>
        <fullName evidence="2">Transcription initiation factor IIB</fullName>
    </recommendedName>
    <alternativeName>
        <fullName evidence="6">General transcription factor TFIIB</fullName>
    </alternativeName>
</protein>
<dbReference type="PROSITE" id="PS00782">
    <property type="entry name" value="TFIIB"/>
    <property type="match status" value="1"/>
</dbReference>
<dbReference type="SMART" id="SM00385">
    <property type="entry name" value="CYCLIN"/>
    <property type="match status" value="2"/>
</dbReference>
<keyword evidence="4" id="KW-0805">Transcription regulation</keyword>
<feature type="domain" description="Cyclin-like" evidence="10">
    <location>
        <begin position="68"/>
        <end position="149"/>
    </location>
</feature>
<dbReference type="InterPro" id="IPR013763">
    <property type="entry name" value="Cyclin-like_dom"/>
</dbReference>
<dbReference type="GO" id="GO:0097550">
    <property type="term" value="C:transcription preinitiation complex"/>
    <property type="evidence" value="ECO:0007669"/>
    <property type="project" value="EnsemblFungi"/>
</dbReference>
<evidence type="ECO:0000256" key="4">
    <source>
        <dbReference type="ARBA" id="ARBA00023015"/>
    </source>
</evidence>
<dbReference type="GO" id="GO:0001113">
    <property type="term" value="P:transcription open complex formation at RNA polymerase II promoter"/>
    <property type="evidence" value="ECO:0007669"/>
    <property type="project" value="EnsemblFungi"/>
</dbReference>
<feature type="domain" description="Cyclin-like" evidence="10">
    <location>
        <begin position="175"/>
        <end position="256"/>
    </location>
</feature>
<dbReference type="PANTHER" id="PTHR11618">
    <property type="entry name" value="TRANSCRIPTION INITIATION FACTOR IIB-RELATED"/>
    <property type="match status" value="1"/>
</dbReference>
<dbReference type="GO" id="GO:0017025">
    <property type="term" value="F:TBP-class protein binding"/>
    <property type="evidence" value="ECO:0007669"/>
    <property type="project" value="EnsemblFungi"/>
</dbReference>
<evidence type="ECO:0000256" key="2">
    <source>
        <dbReference type="ARBA" id="ARBA00013932"/>
    </source>
</evidence>
<dbReference type="Gene3D" id="1.10.472.170">
    <property type="match status" value="1"/>
</dbReference>
<evidence type="ECO:0000256" key="5">
    <source>
        <dbReference type="ARBA" id="ARBA00023163"/>
    </source>
</evidence>
<evidence type="ECO:0000256" key="7">
    <source>
        <dbReference type="ARBA" id="ARBA00056616"/>
    </source>
</evidence>
<dbReference type="FunFam" id="1.10.472.170:FF:000001">
    <property type="entry name" value="Transcription initiation factor IIB"/>
    <property type="match status" value="1"/>
</dbReference>
<evidence type="ECO:0000256" key="3">
    <source>
        <dbReference type="ARBA" id="ARBA00022737"/>
    </source>
</evidence>
<keyword evidence="3" id="KW-0677">Repeat</keyword>
<keyword evidence="12" id="KW-1185">Reference proteome</keyword>
<dbReference type="GO" id="GO:0001174">
    <property type="term" value="P:transcriptional start site selection at RNA polymerase II promoter"/>
    <property type="evidence" value="ECO:0007669"/>
    <property type="project" value="EnsemblFungi"/>
</dbReference>
<dbReference type="PANTHER" id="PTHR11618:SF13">
    <property type="entry name" value="TRANSCRIPTION INITIATION FACTOR IIB"/>
    <property type="match status" value="1"/>
</dbReference>
<comment type="function">
    <text evidence="7">General factor that plays a major role in the activation of eukaryotic genes transcribed by RNA polymerase II.</text>
</comment>
<dbReference type="AlphaFoldDB" id="A0A1U7LIB9"/>
<dbReference type="PRINTS" id="PR00685">
    <property type="entry name" value="TIFACTORIIB"/>
</dbReference>
<name>A0A1U7LIB9_NEOID</name>
<keyword evidence="5" id="KW-0804">Transcription</keyword>
<dbReference type="STRING" id="1198029.A0A1U7LIB9"/>
<proteinExistence type="inferred from homology"/>
<dbReference type="Proteomes" id="UP000186594">
    <property type="component" value="Unassembled WGS sequence"/>
</dbReference>
<reference evidence="11 12" key="1">
    <citation type="submission" date="2016-04" db="EMBL/GenBank/DDBJ databases">
        <title>Evolutionary innovation and constraint leading to complex multicellularity in the Ascomycota.</title>
        <authorList>
            <person name="Cisse O."/>
            <person name="Nguyen A."/>
            <person name="Hewitt D.A."/>
            <person name="Jedd G."/>
            <person name="Stajich J.E."/>
        </authorList>
    </citation>
    <scope>NUCLEOTIDE SEQUENCE [LARGE SCALE GENOMIC DNA]</scope>
    <source>
        <strain evidence="11 12">DAH-3</strain>
    </source>
</reference>
<evidence type="ECO:0000259" key="10">
    <source>
        <dbReference type="SMART" id="SM00385"/>
    </source>
</evidence>
<feature type="region of interest" description="Disordered" evidence="9">
    <location>
        <begin position="1"/>
        <end position="42"/>
    </location>
</feature>
<accession>A0A1U7LIB9</accession>
<dbReference type="Pfam" id="PF00382">
    <property type="entry name" value="TFIIB"/>
    <property type="match status" value="2"/>
</dbReference>
<dbReference type="InterPro" id="IPR023486">
    <property type="entry name" value="TFIIB_CS"/>
</dbReference>
<comment type="subunit">
    <text evidence="8">Associates with TFIID-IIA (DA complex) to form TFIID-IIA-IIB (DAB-complex) which is then recognized by polymerase II.</text>
</comment>
<keyword evidence="11" id="KW-0396">Initiation factor</keyword>
<dbReference type="GO" id="GO:0001139">
    <property type="term" value="F:RNA polymerase II complex recruiting activity"/>
    <property type="evidence" value="ECO:0007669"/>
    <property type="project" value="EnsemblFungi"/>
</dbReference>
<comment type="similarity">
    <text evidence="1">Belongs to the TFIIB family.</text>
</comment>
<dbReference type="CDD" id="cd20551">
    <property type="entry name" value="CYCLIN_TFIIB_rpt1"/>
    <property type="match status" value="1"/>
</dbReference>
<evidence type="ECO:0000256" key="1">
    <source>
        <dbReference type="ARBA" id="ARBA00010857"/>
    </source>
</evidence>
<dbReference type="OrthoDB" id="25790at2759"/>
<dbReference type="GO" id="GO:0005634">
    <property type="term" value="C:nucleus"/>
    <property type="evidence" value="ECO:0007669"/>
    <property type="project" value="EnsemblFungi"/>
</dbReference>
<dbReference type="InterPro" id="IPR036915">
    <property type="entry name" value="Cyclin-like_sf"/>
</dbReference>
<evidence type="ECO:0000256" key="6">
    <source>
        <dbReference type="ARBA" id="ARBA00031706"/>
    </source>
</evidence>
<dbReference type="Gene3D" id="1.10.472.10">
    <property type="entry name" value="Cyclin-like"/>
    <property type="match status" value="1"/>
</dbReference>
<feature type="compositionally biased region" description="Polar residues" evidence="9">
    <location>
        <begin position="23"/>
        <end position="35"/>
    </location>
</feature>
<feature type="non-terminal residue" evidence="11">
    <location>
        <position position="282"/>
    </location>
</feature>
<sequence length="282" mass="30739">EWRTFANDEGGDDPSRVGAASNPLLNGNQLETMISGQDGGSGRARELAKAQSRSAQNKNDRNLLSAYKDIGSMGDAIGLTKIVCDTARQIYKKVDDNKALKGKSHESIIAACIFIACRQCHVPRTFKEICALTRVPKKEIGRVFKTLEKMLNDEPVPQSSNELQYQSSGSTNAQDLMVRFCNRLGLPPFIQAWSADLVKSAADLGTLAGRSPISIAAAGIFFVSAMCKVPKTGKDIAEVAGVSDGTIRNAYKLLYQDREKLVKQEWLANGRGNLVSRLILLY</sequence>
<dbReference type="GO" id="GO:0003743">
    <property type="term" value="F:translation initiation factor activity"/>
    <property type="evidence" value="ECO:0007669"/>
    <property type="project" value="UniProtKB-KW"/>
</dbReference>
<dbReference type="EMBL" id="LXFE01003400">
    <property type="protein sequence ID" value="OLL22397.1"/>
    <property type="molecule type" value="Genomic_DNA"/>
</dbReference>
<organism evidence="11 12">
    <name type="scientific">Neolecta irregularis (strain DAH-3)</name>
    <dbReference type="NCBI Taxonomy" id="1198029"/>
    <lineage>
        <taxon>Eukaryota</taxon>
        <taxon>Fungi</taxon>
        <taxon>Dikarya</taxon>
        <taxon>Ascomycota</taxon>
        <taxon>Taphrinomycotina</taxon>
        <taxon>Neolectales</taxon>
        <taxon>Neolectaceae</taxon>
        <taxon>Neolecta</taxon>
    </lineage>
</organism>
<comment type="caution">
    <text evidence="11">The sequence shown here is derived from an EMBL/GenBank/DDBJ whole genome shotgun (WGS) entry which is preliminary data.</text>
</comment>
<gene>
    <name evidence="11" type="ORF">NEOLI_005443</name>
</gene>
<dbReference type="SUPFAM" id="SSF47954">
    <property type="entry name" value="Cyclin-like"/>
    <property type="match status" value="2"/>
</dbReference>
<feature type="non-terminal residue" evidence="11">
    <location>
        <position position="1"/>
    </location>
</feature>
<evidence type="ECO:0000313" key="11">
    <source>
        <dbReference type="EMBL" id="OLL22397.1"/>
    </source>
</evidence>
<evidence type="ECO:0000256" key="8">
    <source>
        <dbReference type="ARBA" id="ARBA00066213"/>
    </source>
</evidence>
<evidence type="ECO:0000256" key="9">
    <source>
        <dbReference type="SAM" id="MobiDB-lite"/>
    </source>
</evidence>
<dbReference type="GO" id="GO:0016251">
    <property type="term" value="F:RNA polymerase II general transcription initiation factor activity"/>
    <property type="evidence" value="ECO:0007669"/>
    <property type="project" value="EnsemblFungi"/>
</dbReference>
<dbReference type="InterPro" id="IPR013150">
    <property type="entry name" value="TFIIB_cyclin"/>
</dbReference>
<dbReference type="OMA" id="DHDQRMK"/>
<evidence type="ECO:0000313" key="12">
    <source>
        <dbReference type="Proteomes" id="UP000186594"/>
    </source>
</evidence>